<dbReference type="Gene3D" id="6.10.280.40">
    <property type="match status" value="1"/>
</dbReference>
<feature type="compositionally biased region" description="Basic and acidic residues" evidence="1">
    <location>
        <begin position="79"/>
        <end position="95"/>
    </location>
</feature>
<feature type="region of interest" description="Disordered" evidence="1">
    <location>
        <begin position="79"/>
        <end position="135"/>
    </location>
</feature>
<dbReference type="InterPro" id="IPR058017">
    <property type="entry name" value="At3g28540-like_C"/>
</dbReference>
<dbReference type="AlphaFoldDB" id="A0AA38ZI12"/>
<evidence type="ECO:0000313" key="4">
    <source>
        <dbReference type="Proteomes" id="UP001168098"/>
    </source>
</evidence>
<feature type="domain" description="AAA+ ATPase At3g28540-like C-terminal" evidence="2">
    <location>
        <begin position="10"/>
        <end position="83"/>
    </location>
</feature>
<reference evidence="3 4" key="1">
    <citation type="journal article" date="2023" name="BMC Biotechnol.">
        <title>Vitis rotundifolia cv Carlos genome sequencing.</title>
        <authorList>
            <person name="Huff M."/>
            <person name="Hulse-Kemp A."/>
            <person name="Scheffler B."/>
            <person name="Youngblood R."/>
            <person name="Simpson S."/>
            <person name="Babiker E."/>
            <person name="Staton M."/>
        </authorList>
    </citation>
    <scope>NUCLEOTIDE SEQUENCE [LARGE SCALE GENOMIC DNA]</scope>
    <source>
        <tissue evidence="3">Leaf</tissue>
    </source>
</reference>
<dbReference type="Pfam" id="PF25568">
    <property type="entry name" value="AAA_lid_At3g28540"/>
    <property type="match status" value="1"/>
</dbReference>
<dbReference type="InterPro" id="IPR050747">
    <property type="entry name" value="Mitochondrial_chaperone_BCS1"/>
</dbReference>
<evidence type="ECO:0000313" key="3">
    <source>
        <dbReference type="EMBL" id="KAJ9689461.1"/>
    </source>
</evidence>
<comment type="caution">
    <text evidence="3">The sequence shown here is derived from an EMBL/GenBank/DDBJ whole genome shotgun (WGS) entry which is preliminary data.</text>
</comment>
<keyword evidence="4" id="KW-1185">Reference proteome</keyword>
<gene>
    <name evidence="3" type="ORF">PVL29_014913</name>
</gene>
<protein>
    <recommendedName>
        <fullName evidence="2">AAA+ ATPase At3g28540-like C-terminal domain-containing protein</fullName>
    </recommendedName>
</protein>
<organism evidence="3 4">
    <name type="scientific">Vitis rotundifolia</name>
    <name type="common">Muscadine grape</name>
    <dbReference type="NCBI Taxonomy" id="103349"/>
    <lineage>
        <taxon>Eukaryota</taxon>
        <taxon>Viridiplantae</taxon>
        <taxon>Streptophyta</taxon>
        <taxon>Embryophyta</taxon>
        <taxon>Tracheophyta</taxon>
        <taxon>Spermatophyta</taxon>
        <taxon>Magnoliopsida</taxon>
        <taxon>eudicotyledons</taxon>
        <taxon>Gunneridae</taxon>
        <taxon>Pentapetalae</taxon>
        <taxon>rosids</taxon>
        <taxon>Vitales</taxon>
        <taxon>Vitaceae</taxon>
        <taxon>Viteae</taxon>
        <taxon>Vitis</taxon>
    </lineage>
</organism>
<dbReference type="PANTHER" id="PTHR23070">
    <property type="entry name" value="BCS1 AAA-TYPE ATPASE"/>
    <property type="match status" value="1"/>
</dbReference>
<sequence length="135" mass="15867">MDMHIFMSYCTFPALKILLQNYLGFSEPDMGLQILEEIEAVIDKAQMTPADISEVLIKNRRHKDKALSELLEALRNMAERRKKENWRSAREKNSTEVEEEEQEKRALENPKQGCDEEFEESCKKEEEADDEEKLN</sequence>
<name>A0AA38ZI12_VITRO</name>
<evidence type="ECO:0000259" key="2">
    <source>
        <dbReference type="Pfam" id="PF25568"/>
    </source>
</evidence>
<proteinExistence type="predicted"/>
<accession>A0AA38ZI12</accession>
<dbReference type="EMBL" id="JARBHA010000011">
    <property type="protein sequence ID" value="KAJ9689461.1"/>
    <property type="molecule type" value="Genomic_DNA"/>
</dbReference>
<evidence type="ECO:0000256" key="1">
    <source>
        <dbReference type="SAM" id="MobiDB-lite"/>
    </source>
</evidence>
<dbReference type="Proteomes" id="UP001168098">
    <property type="component" value="Unassembled WGS sequence"/>
</dbReference>